<dbReference type="OrthoDB" id="5338805at2759"/>
<keyword evidence="2" id="KW-0812">Transmembrane</keyword>
<keyword evidence="4" id="KW-1185">Reference proteome</keyword>
<sequence length="380" mass="41195">MADTLSRKRIIHAVGATALVPTVAAVAFFIINALSTYPHHLTLTALSIVSAALNFTSCISILLFTFLPPQKLLHRLLGAIPSVLSATVSALTLGWLVLEYNDLPPKTLGANTFHLLLAGFGTYSLLLIAQSVFWTFINISHKPAIDLETSPTFFCRSNRRTVDLSFPSTDNSCSQSVSSLTSTIHDTKNPYITRIYHTTASATSSKPTLVHKPSPTTTGFAPLQPIPDAEMPLSAGWERNHFDDWETSDISMTERVTATLAAAEREVLEEEKQYNRGRSTHRNGNGNGNGKARKARPKPLDLGLPNATHLSANFRPESGESGLSGVSQAISTATSLPERRMSPPLPLSPRNKDFGQVETGYTIAPGGTGRWLMRSRSQGC</sequence>
<dbReference type="AlphaFoldDB" id="U4LRM7"/>
<feature type="compositionally biased region" description="Polar residues" evidence="1">
    <location>
        <begin position="324"/>
        <end position="334"/>
    </location>
</feature>
<organism evidence="3 4">
    <name type="scientific">Pyronema omphalodes (strain CBS 100304)</name>
    <name type="common">Pyronema confluens</name>
    <dbReference type="NCBI Taxonomy" id="1076935"/>
    <lineage>
        <taxon>Eukaryota</taxon>
        <taxon>Fungi</taxon>
        <taxon>Dikarya</taxon>
        <taxon>Ascomycota</taxon>
        <taxon>Pezizomycotina</taxon>
        <taxon>Pezizomycetes</taxon>
        <taxon>Pezizales</taxon>
        <taxon>Pyronemataceae</taxon>
        <taxon>Pyronema</taxon>
    </lineage>
</organism>
<evidence type="ECO:0000256" key="2">
    <source>
        <dbReference type="SAM" id="Phobius"/>
    </source>
</evidence>
<feature type="transmembrane region" description="Helical" evidence="2">
    <location>
        <begin position="113"/>
        <end position="137"/>
    </location>
</feature>
<name>U4LRM7_PYROM</name>
<reference evidence="3 4" key="1">
    <citation type="journal article" date="2013" name="PLoS Genet.">
        <title>The genome and development-dependent transcriptomes of Pyronema confluens: a window into fungal evolution.</title>
        <authorList>
            <person name="Traeger S."/>
            <person name="Altegoer F."/>
            <person name="Freitag M."/>
            <person name="Gabaldon T."/>
            <person name="Kempken F."/>
            <person name="Kumar A."/>
            <person name="Marcet-Houben M."/>
            <person name="Poggeler S."/>
            <person name="Stajich J.E."/>
            <person name="Nowrousian M."/>
        </authorList>
    </citation>
    <scope>NUCLEOTIDE SEQUENCE [LARGE SCALE GENOMIC DNA]</scope>
    <source>
        <strain evidence="4">CBS 100304</strain>
        <tissue evidence="3">Vegetative mycelium</tissue>
    </source>
</reference>
<accession>U4LRM7</accession>
<evidence type="ECO:0000313" key="3">
    <source>
        <dbReference type="EMBL" id="CCX34224.1"/>
    </source>
</evidence>
<protein>
    <submittedName>
        <fullName evidence="3">Uncharacterized protein</fullName>
    </submittedName>
</protein>
<evidence type="ECO:0000256" key="1">
    <source>
        <dbReference type="SAM" id="MobiDB-lite"/>
    </source>
</evidence>
<evidence type="ECO:0000313" key="4">
    <source>
        <dbReference type="Proteomes" id="UP000018144"/>
    </source>
</evidence>
<keyword evidence="2" id="KW-0472">Membrane</keyword>
<feature type="transmembrane region" description="Helical" evidence="2">
    <location>
        <begin position="76"/>
        <end position="98"/>
    </location>
</feature>
<gene>
    <name evidence="3" type="ORF">PCON_03194</name>
</gene>
<feature type="region of interest" description="Disordered" evidence="1">
    <location>
        <begin position="268"/>
        <end position="354"/>
    </location>
</feature>
<feature type="transmembrane region" description="Helical" evidence="2">
    <location>
        <begin position="43"/>
        <end position="64"/>
    </location>
</feature>
<feature type="region of interest" description="Disordered" evidence="1">
    <location>
        <begin position="204"/>
        <end position="225"/>
    </location>
</feature>
<dbReference type="Proteomes" id="UP000018144">
    <property type="component" value="Unassembled WGS sequence"/>
</dbReference>
<keyword evidence="2" id="KW-1133">Transmembrane helix</keyword>
<dbReference type="EMBL" id="HF936442">
    <property type="protein sequence ID" value="CCX34224.1"/>
    <property type="molecule type" value="Genomic_DNA"/>
</dbReference>
<proteinExistence type="predicted"/>
<feature type="transmembrane region" description="Helical" evidence="2">
    <location>
        <begin position="12"/>
        <end position="31"/>
    </location>
</feature>